<evidence type="ECO:0000256" key="1">
    <source>
        <dbReference type="ARBA" id="ARBA00008748"/>
    </source>
</evidence>
<dbReference type="InterPro" id="IPR004372">
    <property type="entry name" value="Ac/propionate_kinase"/>
</dbReference>
<dbReference type="PROSITE" id="PS01076">
    <property type="entry name" value="ACETATE_KINASE_2"/>
    <property type="match status" value="1"/>
</dbReference>
<keyword evidence="2 9" id="KW-0963">Cytoplasm</keyword>
<feature type="binding site" evidence="9">
    <location>
        <position position="16"/>
    </location>
    <ligand>
        <name>ATP</name>
        <dbReference type="ChEBI" id="CHEBI:30616"/>
    </ligand>
</feature>
<dbReference type="GO" id="GO:0006085">
    <property type="term" value="P:acetyl-CoA biosynthetic process"/>
    <property type="evidence" value="ECO:0007669"/>
    <property type="project" value="UniProtKB-UniRule"/>
</dbReference>
<comment type="caution">
    <text evidence="11">The sequence shown here is derived from an EMBL/GenBank/DDBJ whole genome shotgun (WGS) entry which is preliminary data.</text>
</comment>
<dbReference type="Pfam" id="PF00871">
    <property type="entry name" value="Acetate_kinase"/>
    <property type="match status" value="1"/>
</dbReference>
<evidence type="ECO:0000256" key="9">
    <source>
        <dbReference type="HAMAP-Rule" id="MF_00020"/>
    </source>
</evidence>
<dbReference type="AlphaFoldDB" id="A0A2S4LXE2"/>
<feature type="site" description="Transition state stabilizer" evidence="9">
    <location>
        <position position="180"/>
    </location>
</feature>
<dbReference type="PIRSF" id="PIRSF000722">
    <property type="entry name" value="Acetate_prop_kin"/>
    <property type="match status" value="1"/>
</dbReference>
<feature type="binding site" evidence="9">
    <location>
        <begin position="207"/>
        <end position="211"/>
    </location>
    <ligand>
        <name>ATP</name>
        <dbReference type="ChEBI" id="CHEBI:30616"/>
    </ligand>
</feature>
<evidence type="ECO:0000256" key="10">
    <source>
        <dbReference type="RuleBase" id="RU003835"/>
    </source>
</evidence>
<dbReference type="HAMAP" id="MF_00020">
    <property type="entry name" value="Acetate_kinase"/>
    <property type="match status" value="1"/>
</dbReference>
<evidence type="ECO:0000256" key="4">
    <source>
        <dbReference type="ARBA" id="ARBA00022723"/>
    </source>
</evidence>
<dbReference type="Proteomes" id="UP000236919">
    <property type="component" value="Unassembled WGS sequence"/>
</dbReference>
<comment type="similarity">
    <text evidence="1 9 10">Belongs to the acetokinase family.</text>
</comment>
<dbReference type="GO" id="GO:0005524">
    <property type="term" value="F:ATP binding"/>
    <property type="evidence" value="ECO:0007669"/>
    <property type="project" value="UniProtKB-KW"/>
</dbReference>
<evidence type="ECO:0000313" key="11">
    <source>
        <dbReference type="EMBL" id="POR47124.1"/>
    </source>
</evidence>
<gene>
    <name evidence="9" type="primary">ackA</name>
    <name evidence="11" type="ORF">CYD53_12014</name>
</gene>
<feature type="binding site" evidence="9">
    <location>
        <position position="92"/>
    </location>
    <ligand>
        <name>substrate</name>
    </ligand>
</feature>
<keyword evidence="12" id="KW-1185">Reference proteome</keyword>
<keyword evidence="6 9" id="KW-0418">Kinase</keyword>
<keyword evidence="5 9" id="KW-0547">Nucleotide-binding</keyword>
<dbReference type="GO" id="GO:0005829">
    <property type="term" value="C:cytosol"/>
    <property type="evidence" value="ECO:0007669"/>
    <property type="project" value="TreeGrafter"/>
</dbReference>
<dbReference type="EMBL" id="PQFZ01000020">
    <property type="protein sequence ID" value="POR47124.1"/>
    <property type="molecule type" value="Genomic_DNA"/>
</dbReference>
<feature type="site" description="Transition state stabilizer" evidence="9">
    <location>
        <position position="240"/>
    </location>
</feature>
<dbReference type="OrthoDB" id="9802453at2"/>
<dbReference type="PANTHER" id="PTHR21060:SF21">
    <property type="entry name" value="ACETATE KINASE"/>
    <property type="match status" value="1"/>
</dbReference>
<comment type="catalytic activity">
    <reaction evidence="9">
        <text>acetate + ATP = acetyl phosphate + ADP</text>
        <dbReference type="Rhea" id="RHEA:11352"/>
        <dbReference type="ChEBI" id="CHEBI:22191"/>
        <dbReference type="ChEBI" id="CHEBI:30089"/>
        <dbReference type="ChEBI" id="CHEBI:30616"/>
        <dbReference type="ChEBI" id="CHEBI:456216"/>
        <dbReference type="EC" id="2.7.2.1"/>
    </reaction>
</comment>
<feature type="binding site" evidence="9">
    <location>
        <begin position="327"/>
        <end position="331"/>
    </location>
    <ligand>
        <name>ATP</name>
        <dbReference type="ChEBI" id="CHEBI:30616"/>
    </ligand>
</feature>
<comment type="pathway">
    <text evidence="9">Metabolic intermediate biosynthesis; acetyl-CoA biosynthesis; acetyl-CoA from acetate: step 1/2.</text>
</comment>
<keyword evidence="8 9" id="KW-0460">Magnesium</keyword>
<dbReference type="PROSITE" id="PS01075">
    <property type="entry name" value="ACETATE_KINASE_1"/>
    <property type="match status" value="1"/>
</dbReference>
<dbReference type="PANTHER" id="PTHR21060">
    <property type="entry name" value="ACETATE KINASE"/>
    <property type="match status" value="1"/>
</dbReference>
<protein>
    <recommendedName>
        <fullName evidence="9">Acetate kinase</fullName>
        <ecNumber evidence="9">2.7.2.1</ecNumber>
    </recommendedName>
    <alternativeName>
        <fullName evidence="9">Acetokinase</fullName>
    </alternativeName>
</protein>
<dbReference type="GO" id="GO:0008776">
    <property type="term" value="F:acetate kinase activity"/>
    <property type="evidence" value="ECO:0007669"/>
    <property type="project" value="UniProtKB-UniRule"/>
</dbReference>
<feature type="active site" description="Proton donor/acceptor" evidence="9">
    <location>
        <position position="149"/>
    </location>
</feature>
<dbReference type="EC" id="2.7.2.1" evidence="9"/>
<dbReference type="Gene3D" id="3.30.420.40">
    <property type="match status" value="2"/>
</dbReference>
<evidence type="ECO:0000313" key="12">
    <source>
        <dbReference type="Proteomes" id="UP000236919"/>
    </source>
</evidence>
<evidence type="ECO:0000256" key="6">
    <source>
        <dbReference type="ARBA" id="ARBA00022777"/>
    </source>
</evidence>
<feature type="binding site" evidence="9">
    <location>
        <begin position="282"/>
        <end position="284"/>
    </location>
    <ligand>
        <name>ATP</name>
        <dbReference type="ChEBI" id="CHEBI:30616"/>
    </ligand>
</feature>
<comment type="function">
    <text evidence="9">Catalyzes the formation of acetyl phosphate from acetate and ATP. Can also catalyze the reverse reaction.</text>
</comment>
<organism evidence="11 12">
    <name type="scientific">Bosea psychrotolerans</name>
    <dbReference type="NCBI Taxonomy" id="1871628"/>
    <lineage>
        <taxon>Bacteria</taxon>
        <taxon>Pseudomonadati</taxon>
        <taxon>Pseudomonadota</taxon>
        <taxon>Alphaproteobacteria</taxon>
        <taxon>Hyphomicrobiales</taxon>
        <taxon>Boseaceae</taxon>
        <taxon>Bosea</taxon>
    </lineage>
</organism>
<keyword evidence="3 9" id="KW-0808">Transferase</keyword>
<dbReference type="GO" id="GO:0000287">
    <property type="term" value="F:magnesium ion binding"/>
    <property type="evidence" value="ECO:0007669"/>
    <property type="project" value="UniProtKB-UniRule"/>
</dbReference>
<dbReference type="InterPro" id="IPR000890">
    <property type="entry name" value="Aliphatic_acid_kin_short-chain"/>
</dbReference>
<evidence type="ECO:0000256" key="8">
    <source>
        <dbReference type="ARBA" id="ARBA00022842"/>
    </source>
</evidence>
<dbReference type="InterPro" id="IPR023865">
    <property type="entry name" value="Aliphatic_acid_kinase_CS"/>
</dbReference>
<dbReference type="NCBIfam" id="TIGR00016">
    <property type="entry name" value="ackA"/>
    <property type="match status" value="1"/>
</dbReference>
<comment type="cofactor">
    <cofactor evidence="9">
        <name>Mg(2+)</name>
        <dbReference type="ChEBI" id="CHEBI:18420"/>
    </cofactor>
    <cofactor evidence="9">
        <name>Mn(2+)</name>
        <dbReference type="ChEBI" id="CHEBI:29035"/>
    </cofactor>
    <text evidence="9">Mg(2+). Can also accept Mn(2+).</text>
</comment>
<evidence type="ECO:0000256" key="7">
    <source>
        <dbReference type="ARBA" id="ARBA00022840"/>
    </source>
</evidence>
<feature type="binding site" evidence="9">
    <location>
        <position position="9"/>
    </location>
    <ligand>
        <name>Mg(2+)</name>
        <dbReference type="ChEBI" id="CHEBI:18420"/>
    </ligand>
</feature>
<accession>A0A2S4LXE2</accession>
<keyword evidence="7 9" id="KW-0067">ATP-binding</keyword>
<keyword evidence="4 9" id="KW-0479">Metal-binding</keyword>
<evidence type="ECO:0000256" key="5">
    <source>
        <dbReference type="ARBA" id="ARBA00022741"/>
    </source>
</evidence>
<evidence type="ECO:0000256" key="2">
    <source>
        <dbReference type="ARBA" id="ARBA00022490"/>
    </source>
</evidence>
<proteinExistence type="inferred from homology"/>
<evidence type="ECO:0000256" key="3">
    <source>
        <dbReference type="ARBA" id="ARBA00022679"/>
    </source>
</evidence>
<reference evidence="11 12" key="1">
    <citation type="submission" date="2018-01" db="EMBL/GenBank/DDBJ databases">
        <title>Genomic Encyclopedia of Type Strains, Phase III (KMG-III): the genomes of soil and plant-associated and newly described type strains.</title>
        <authorList>
            <person name="Whitman W."/>
        </authorList>
    </citation>
    <scope>NUCLEOTIDE SEQUENCE [LARGE SCALE GENOMIC DNA]</scope>
    <source>
        <strain evidence="11 12">1131</strain>
    </source>
</reference>
<dbReference type="UniPathway" id="UPA00340">
    <property type="reaction ID" value="UER00458"/>
</dbReference>
<dbReference type="RefSeq" id="WP_103720703.1">
    <property type="nucleotide sequence ID" value="NZ_PQFZ01000020.1"/>
</dbReference>
<dbReference type="InterPro" id="IPR043129">
    <property type="entry name" value="ATPase_NBD"/>
</dbReference>
<feature type="binding site" evidence="9">
    <location>
        <position position="378"/>
    </location>
    <ligand>
        <name>Mg(2+)</name>
        <dbReference type="ChEBI" id="CHEBI:18420"/>
    </ligand>
</feature>
<dbReference type="GO" id="GO:0006083">
    <property type="term" value="P:acetate metabolic process"/>
    <property type="evidence" value="ECO:0007669"/>
    <property type="project" value="TreeGrafter"/>
</dbReference>
<name>A0A2S4LXE2_9HYPH</name>
<dbReference type="SUPFAM" id="SSF53067">
    <property type="entry name" value="Actin-like ATPase domain"/>
    <property type="match status" value="2"/>
</dbReference>
<sequence>MTDAILALNAGSSSIKFGLFEIGSGDPALLVRGEIEEKDGARRLVARSGAGQSLADQRWGSQRAEQDDLPGDLLGWIEAHLGQDRLVAAGHRIVHGGRAYFETCQLDERAIAALTALTPLAPLHQPRSLAPVRALARLRPDLPQFGCFDTAFHHGLAPPVSRFAIPRAFEVRGIRRYGFHGLSYEFIARLLAEIAPGDTGKRTVVAHLGNGASLCAMRDGKSLDTTMGFSALDGLVMGTRCGALDPGVLLYLQQVEGLSIAELDDLLYRQSGLLGVSGVSGDMRTLLASQDPHAAEAIDLFVFRLAREITAMANTLGGLDRLVFTGGIGEHAHQIRALAARRLEWLGLRFEDKANLDGKQRISRDDSRIEVLVLATDEELTIARHVCRAIG</sequence>
<dbReference type="PRINTS" id="PR00471">
    <property type="entry name" value="ACETATEKNASE"/>
</dbReference>
<comment type="subcellular location">
    <subcellularLocation>
        <location evidence="9">Cytoplasm</location>
    </subcellularLocation>
</comment>
<comment type="subunit">
    <text evidence="9">Homodimer.</text>
</comment>